<dbReference type="Proteomes" id="UP000765802">
    <property type="component" value="Unassembled WGS sequence"/>
</dbReference>
<comment type="subcellular location">
    <subcellularLocation>
        <location evidence="1 7">Cell outer membrane</location>
        <topology evidence="1 7">Multi-pass membrane protein</topology>
    </subcellularLocation>
</comment>
<comment type="similarity">
    <text evidence="7">Belongs to the TonB-dependent receptor family.</text>
</comment>
<dbReference type="Gene3D" id="2.60.40.1120">
    <property type="entry name" value="Carboxypeptidase-like, regulatory domain"/>
    <property type="match status" value="1"/>
</dbReference>
<evidence type="ECO:0000256" key="3">
    <source>
        <dbReference type="ARBA" id="ARBA00022452"/>
    </source>
</evidence>
<dbReference type="InterPro" id="IPR039426">
    <property type="entry name" value="TonB-dep_rcpt-like"/>
</dbReference>
<dbReference type="RefSeq" id="WP_187257332.1">
    <property type="nucleotide sequence ID" value="NZ_JBHULF010000007.1"/>
</dbReference>
<keyword evidence="3 7" id="KW-1134">Transmembrane beta strand</keyword>
<dbReference type="InterPro" id="IPR012910">
    <property type="entry name" value="Plug_dom"/>
</dbReference>
<dbReference type="Pfam" id="PF07715">
    <property type="entry name" value="Plug"/>
    <property type="match status" value="1"/>
</dbReference>
<evidence type="ECO:0000256" key="7">
    <source>
        <dbReference type="PROSITE-ProRule" id="PRU01360"/>
    </source>
</evidence>
<dbReference type="NCBIfam" id="TIGR04057">
    <property type="entry name" value="SusC_RagA_signa"/>
    <property type="match status" value="1"/>
</dbReference>
<dbReference type="Gene3D" id="2.170.130.10">
    <property type="entry name" value="TonB-dependent receptor, plug domain"/>
    <property type="match status" value="1"/>
</dbReference>
<evidence type="ECO:0000256" key="5">
    <source>
        <dbReference type="ARBA" id="ARBA00023136"/>
    </source>
</evidence>
<evidence type="ECO:0000313" key="10">
    <source>
        <dbReference type="Proteomes" id="UP000765802"/>
    </source>
</evidence>
<name>A0ABR7MBC2_9BACT</name>
<dbReference type="SUPFAM" id="SSF56935">
    <property type="entry name" value="Porins"/>
    <property type="match status" value="1"/>
</dbReference>
<proteinExistence type="inferred from homology"/>
<accession>A0ABR7MBC2</accession>
<gene>
    <name evidence="9" type="ORF">BC349_13260</name>
</gene>
<keyword evidence="6 7" id="KW-0998">Cell outer membrane</keyword>
<dbReference type="InterPro" id="IPR023997">
    <property type="entry name" value="TonB-dep_OMP_SusC/RagA_CS"/>
</dbReference>
<keyword evidence="10" id="KW-1185">Reference proteome</keyword>
<dbReference type="SUPFAM" id="SSF49464">
    <property type="entry name" value="Carboxypeptidase regulatory domain-like"/>
    <property type="match status" value="1"/>
</dbReference>
<evidence type="ECO:0000256" key="6">
    <source>
        <dbReference type="ARBA" id="ARBA00023237"/>
    </source>
</evidence>
<dbReference type="PROSITE" id="PS52016">
    <property type="entry name" value="TONB_DEPENDENT_REC_3"/>
    <property type="match status" value="1"/>
</dbReference>
<keyword evidence="4 7" id="KW-0812">Transmembrane</keyword>
<dbReference type="InterPro" id="IPR008969">
    <property type="entry name" value="CarboxyPept-like_regulatory"/>
</dbReference>
<dbReference type="Gene3D" id="2.40.170.20">
    <property type="entry name" value="TonB-dependent receptor, beta-barrel domain"/>
    <property type="match status" value="1"/>
</dbReference>
<evidence type="ECO:0000256" key="4">
    <source>
        <dbReference type="ARBA" id="ARBA00022692"/>
    </source>
</evidence>
<protein>
    <submittedName>
        <fullName evidence="9">TonB-dependent receptor</fullName>
    </submittedName>
</protein>
<keyword evidence="5 7" id="KW-0472">Membrane</keyword>
<reference evidence="9 10" key="1">
    <citation type="submission" date="2016-07" db="EMBL/GenBank/DDBJ databases">
        <title>Genome analysis of Flavihumibacter stibioxidans YS-17.</title>
        <authorList>
            <person name="Shi K."/>
            <person name="Han Y."/>
            <person name="Wang G."/>
        </authorList>
    </citation>
    <scope>NUCLEOTIDE SEQUENCE [LARGE SCALE GENOMIC DNA]</scope>
    <source>
        <strain evidence="9 10">YS-17</strain>
    </source>
</reference>
<dbReference type="InterPro" id="IPR036942">
    <property type="entry name" value="Beta-barrel_TonB_sf"/>
</dbReference>
<keyword evidence="9" id="KW-0675">Receptor</keyword>
<feature type="domain" description="TonB-dependent receptor plug" evidence="8">
    <location>
        <begin position="133"/>
        <end position="230"/>
    </location>
</feature>
<dbReference type="Pfam" id="PF13715">
    <property type="entry name" value="CarbopepD_reg_2"/>
    <property type="match status" value="1"/>
</dbReference>
<keyword evidence="2 7" id="KW-0813">Transport</keyword>
<sequence length="1048" mass="116072">MRNELLLSPWFNWGKMRHGFLLMVFAIITVSVGFAQDLTVRGQVKDSGGNPLSGVAILNQRTKQGTNTDDNGRFSLAAKPNDLLTISYVGMTSQSVRVAENQPDLLISLANQTEELQDVVVTALGIKRKDKALGYSVQAVQGDGLQTVKGIDVATSLTGKVAGMLVRNSTEFSEEPTVLLRGETPLLVIDGVPYGNMTLRDIPADDIEHISVLKGATASALYGFRGASGALMVTTKKGSAYKGLSVTFNSSSMFSAGYLAIPELQSEFGRVVNTATNTYARSADGSWGVPMDGREVVQWDPVSKSMKAMPYLPIGKDNFRNFLEQGSILNNNINVTQQGELGSFRASATWVRNKGTYPNSEFSKITYGIGGEMKFNKFTLSSSLTYNKNSSPNIGFSGYTGYDPMYSMLIWSASDWDVRQYRDYWLVPNEVQNSSFTAGNNNPYFDRFERTHSVNKDIFSGSLMLNYDFTNWLKLTFRTGYDTYSNRQDIQVSKGSFQGAGSSTVILNGTQVWGESMRGSYNLGLGRGYSSNNEVILSANQKFGDFQVDGFVGGSIYYNQDEGIESRTSGGLSIPGFYSLKSSINPVNVSSSLYKRQSNSLFGRLGVSYRNFAFLEGTLRNDWVSTLPQSTRSYLYPSVSASFVASELLPKMDWLSMWKLRGSWATSKMPAGIYSINSTYGITTNAWGTLNSANYPTTIRGTDVRPESANTFEVGTVANLFKNRVTVDVTYYSKRMYDFLRSTGISPASGYTGNYININEEITRRGVEIFTNVTALKTKDWRLDVSANWSKYARYYTRLDDQFSADRPWVKVGERADHYILRDYLKDPQGNIIHNNGVPLYSGYDSRYGYSDPDWIWGFGTALKYKNWQLNISMDGRVGGLAQTTTEMYMWRAGSHPNSVVPERYLDANTPGSKNYVGQGVKVVSGEVSFDTYGNITKDTRQFAPNDVPVTYKTYTEAMHKGTAWGGSPSTVDTYVTTFLKIREVSLTYDLPKSITGKVSAKGASISAVGQNLFYHAKQFKYSDIDGGTENFSDPSLRYVGVNLKVVF</sequence>
<comment type="caution">
    <text evidence="9">The sequence shown here is derived from an EMBL/GenBank/DDBJ whole genome shotgun (WGS) entry which is preliminary data.</text>
</comment>
<evidence type="ECO:0000256" key="1">
    <source>
        <dbReference type="ARBA" id="ARBA00004571"/>
    </source>
</evidence>
<dbReference type="NCBIfam" id="TIGR04056">
    <property type="entry name" value="OMP_RagA_SusC"/>
    <property type="match status" value="1"/>
</dbReference>
<evidence type="ECO:0000259" key="8">
    <source>
        <dbReference type="Pfam" id="PF07715"/>
    </source>
</evidence>
<evidence type="ECO:0000313" key="9">
    <source>
        <dbReference type="EMBL" id="MBC6492025.1"/>
    </source>
</evidence>
<dbReference type="EMBL" id="MBUA01000023">
    <property type="protein sequence ID" value="MBC6492025.1"/>
    <property type="molecule type" value="Genomic_DNA"/>
</dbReference>
<dbReference type="InterPro" id="IPR037066">
    <property type="entry name" value="Plug_dom_sf"/>
</dbReference>
<organism evidence="9 10">
    <name type="scientific">Flavihumibacter stibioxidans</name>
    <dbReference type="NCBI Taxonomy" id="1834163"/>
    <lineage>
        <taxon>Bacteria</taxon>
        <taxon>Pseudomonadati</taxon>
        <taxon>Bacteroidota</taxon>
        <taxon>Chitinophagia</taxon>
        <taxon>Chitinophagales</taxon>
        <taxon>Chitinophagaceae</taxon>
        <taxon>Flavihumibacter</taxon>
    </lineage>
</organism>
<evidence type="ECO:0000256" key="2">
    <source>
        <dbReference type="ARBA" id="ARBA00022448"/>
    </source>
</evidence>
<dbReference type="InterPro" id="IPR023996">
    <property type="entry name" value="TonB-dep_OMP_SusC/RagA"/>
</dbReference>